<dbReference type="Proteomes" id="UP001479436">
    <property type="component" value="Unassembled WGS sequence"/>
</dbReference>
<organism evidence="1 2">
    <name type="scientific">Basidiobolus ranarum</name>
    <dbReference type="NCBI Taxonomy" id="34480"/>
    <lineage>
        <taxon>Eukaryota</taxon>
        <taxon>Fungi</taxon>
        <taxon>Fungi incertae sedis</taxon>
        <taxon>Zoopagomycota</taxon>
        <taxon>Entomophthoromycotina</taxon>
        <taxon>Basidiobolomycetes</taxon>
        <taxon>Basidiobolales</taxon>
        <taxon>Basidiobolaceae</taxon>
        <taxon>Basidiobolus</taxon>
    </lineage>
</organism>
<sequence length="188" mass="21164">MPELTNQVEADKRARSPTPIMLNLYTYAPSPSGTHLSSVQDLDPVITTPYQPNAQNGSATVNLNHIFTAKKPTIRRNLSSDIIRAADVSIKDKAKKASSSFSNAMYALYNDNSLFMYRTNERIHHKLPQMVREKRELRNINESVNIANSDLRDGSEVLQIMQTIENFDVISQLAQSSLLLMKTIKEAK</sequence>
<evidence type="ECO:0008006" key="3">
    <source>
        <dbReference type="Google" id="ProtNLM"/>
    </source>
</evidence>
<keyword evidence="2" id="KW-1185">Reference proteome</keyword>
<reference evidence="1 2" key="1">
    <citation type="submission" date="2023-04" db="EMBL/GenBank/DDBJ databases">
        <title>Genome of Basidiobolus ranarum AG-B5.</title>
        <authorList>
            <person name="Stajich J.E."/>
            <person name="Carter-House D."/>
            <person name="Gryganskyi A."/>
        </authorList>
    </citation>
    <scope>NUCLEOTIDE SEQUENCE [LARGE SCALE GENOMIC DNA]</scope>
    <source>
        <strain evidence="1 2">AG-B5</strain>
    </source>
</reference>
<dbReference type="InterPro" id="IPR019320">
    <property type="entry name" value="BORCS8"/>
</dbReference>
<dbReference type="EMBL" id="JASJQH010001286">
    <property type="protein sequence ID" value="KAK9761653.1"/>
    <property type="molecule type" value="Genomic_DNA"/>
</dbReference>
<protein>
    <recommendedName>
        <fullName evidence="3">BLOC-1-related complex subunit 5</fullName>
    </recommendedName>
</protein>
<accession>A0ABR2WJE9</accession>
<name>A0ABR2WJE9_9FUNG</name>
<evidence type="ECO:0000313" key="2">
    <source>
        <dbReference type="Proteomes" id="UP001479436"/>
    </source>
</evidence>
<evidence type="ECO:0000313" key="1">
    <source>
        <dbReference type="EMBL" id="KAK9761653.1"/>
    </source>
</evidence>
<dbReference type="Pfam" id="PF10167">
    <property type="entry name" value="BORCS8"/>
    <property type="match status" value="1"/>
</dbReference>
<gene>
    <name evidence="1" type="ORF">K7432_013290</name>
</gene>
<comment type="caution">
    <text evidence="1">The sequence shown here is derived from an EMBL/GenBank/DDBJ whole genome shotgun (WGS) entry which is preliminary data.</text>
</comment>
<proteinExistence type="predicted"/>